<dbReference type="Gene3D" id="3.30.450.20">
    <property type="entry name" value="PAS domain"/>
    <property type="match status" value="2"/>
</dbReference>
<accession>A0A839IQK3</accession>
<dbReference type="PROSITE" id="PS51832">
    <property type="entry name" value="HD_GYP"/>
    <property type="match status" value="1"/>
</dbReference>
<dbReference type="SUPFAM" id="SSF109604">
    <property type="entry name" value="HD-domain/PDEase-like"/>
    <property type="match status" value="2"/>
</dbReference>
<dbReference type="Proteomes" id="UP000565262">
    <property type="component" value="Unassembled WGS sequence"/>
</dbReference>
<dbReference type="AlphaFoldDB" id="A0A839IQK3"/>
<comment type="caution">
    <text evidence="2">The sequence shown here is derived from an EMBL/GenBank/DDBJ whole genome shotgun (WGS) entry which is preliminary data.</text>
</comment>
<dbReference type="GO" id="GO:0008081">
    <property type="term" value="F:phosphoric diester hydrolase activity"/>
    <property type="evidence" value="ECO:0007669"/>
    <property type="project" value="UniProtKB-ARBA"/>
</dbReference>
<dbReference type="Gene3D" id="1.10.3210.10">
    <property type="entry name" value="Hypothetical protein af1432"/>
    <property type="match status" value="2"/>
</dbReference>
<gene>
    <name evidence="2" type="ORF">H4O21_10235</name>
</gene>
<dbReference type="InterPro" id="IPR003607">
    <property type="entry name" value="HD/PDEase_dom"/>
</dbReference>
<evidence type="ECO:0000313" key="2">
    <source>
        <dbReference type="EMBL" id="MBB1486990.1"/>
    </source>
</evidence>
<keyword evidence="3" id="KW-1185">Reference proteome</keyword>
<proteinExistence type="predicted"/>
<name>A0A839IQK3_9GAMM</name>
<dbReference type="EMBL" id="JACJFM010000011">
    <property type="protein sequence ID" value="MBB1486990.1"/>
    <property type="molecule type" value="Genomic_DNA"/>
</dbReference>
<dbReference type="SUPFAM" id="SSF55781">
    <property type="entry name" value="GAF domain-like"/>
    <property type="match status" value="1"/>
</dbReference>
<dbReference type="Gene3D" id="3.30.450.40">
    <property type="match status" value="1"/>
</dbReference>
<sequence>MLMVQSYQSNKQALLIATTETAQQLSLTIDERAQRITGPAKSALQILSHDPLLQAETLNQRMARLPVLVEALQSNEVLSAIYAGYPNGEFFLIRKVTPIIQNKYHLGDNVSFMLQAITQTPQGMQGSWSAYDQQLQLISKKIKSDYQYDPRTRSWYTEARKTDKQVLTSPYLFYTTREIGITLAQKARTGKAVIGMDASVKDLSAQLASLRLTENTELAVVDSGNRLLAYTDQNRMIIREKDSFRLNTIDSLNISPLTHLAATDTPASGIQTVSTSEGDWFGLWLPVSGFQGNKIRVLIAIPENELLASAKAIIWNQLTWAITLTIAMLALGLYSGARIGRAFKQLTRQVRALSGFDFSQNIHVNSVIREARELGQVADDMAGTIYHFQQISSTLNRERDLELMLHTVLTHLVSATRLQDGAIYLYDAEKQGSQRSSATTNELFPEQLKHNDSDGNELKETIKAQLNDDHRYLIIPLRKRDQKLEGFLVIYGEIEKVHHEENLQQFIEQLSGSAAVAIETRRLLHDQKAMIEGILKLLADSIDSKSPYTSGHCERVPKLAISLVNNLESQSHGQYADFSMSEQEHEAFRIAAWLHDCGKILSQEHVIDKATKLETIYNRIHEVRTRFEVLWRDTEITYWKNIARGLPEDEQQQQLTQRQQQLRDDFDFIACINEGSLPVRDEQQARLERIANTRWLRYFDNRKGLSQDELNLLTDIPQQPLPASEKLLNDRPEHIVDWQEGRKPPVAPDDPANIWGFNMPLPEHSFNFGECYNLKIPFGTLTTEERFKINEHIVHTIMMLSSLPLPDHLKKVPELAGNHHERMDGKGYPRGLHGDEMSIPEKVMAIADIFEALTASDRPYKKPKSVSQAMSIMVGMTQNGHIDQQLFHYLVSQDAFTPYSKAFLQPDQLDFPETADILSQLEEITETA</sequence>
<evidence type="ECO:0000259" key="1">
    <source>
        <dbReference type="PROSITE" id="PS51832"/>
    </source>
</evidence>
<dbReference type="InterPro" id="IPR029016">
    <property type="entry name" value="GAF-like_dom_sf"/>
</dbReference>
<reference evidence="2 3" key="1">
    <citation type="submission" date="2020-08" db="EMBL/GenBank/DDBJ databases">
        <title>Oceanospirillum sp. nov. isolated from marine sediment.</title>
        <authorList>
            <person name="Ji X."/>
        </authorList>
    </citation>
    <scope>NUCLEOTIDE SEQUENCE [LARGE SCALE GENOMIC DNA]</scope>
    <source>
        <strain evidence="2 3">D5</strain>
    </source>
</reference>
<dbReference type="InterPro" id="IPR037522">
    <property type="entry name" value="HD_GYP_dom"/>
</dbReference>
<protein>
    <submittedName>
        <fullName evidence="2">HD domain-containing protein</fullName>
    </submittedName>
</protein>
<feature type="domain" description="HD-GYP" evidence="1">
    <location>
        <begin position="699"/>
        <end position="905"/>
    </location>
</feature>
<organism evidence="2 3">
    <name type="scientific">Oceanospirillum sediminis</name>
    <dbReference type="NCBI Taxonomy" id="2760088"/>
    <lineage>
        <taxon>Bacteria</taxon>
        <taxon>Pseudomonadati</taxon>
        <taxon>Pseudomonadota</taxon>
        <taxon>Gammaproteobacteria</taxon>
        <taxon>Oceanospirillales</taxon>
        <taxon>Oceanospirillaceae</taxon>
        <taxon>Oceanospirillum</taxon>
    </lineage>
</organism>
<dbReference type="PANTHER" id="PTHR43155">
    <property type="entry name" value="CYCLIC DI-GMP PHOSPHODIESTERASE PA4108-RELATED"/>
    <property type="match status" value="1"/>
</dbReference>
<dbReference type="Pfam" id="PF13487">
    <property type="entry name" value="HD_5"/>
    <property type="match status" value="1"/>
</dbReference>
<evidence type="ECO:0000313" key="3">
    <source>
        <dbReference type="Proteomes" id="UP000565262"/>
    </source>
</evidence>
<dbReference type="SMART" id="SM00471">
    <property type="entry name" value="HDc"/>
    <property type="match status" value="1"/>
</dbReference>
<dbReference type="PANTHER" id="PTHR43155:SF2">
    <property type="entry name" value="CYCLIC DI-GMP PHOSPHODIESTERASE PA4108"/>
    <property type="match status" value="1"/>
</dbReference>
<dbReference type="CDD" id="cd00077">
    <property type="entry name" value="HDc"/>
    <property type="match status" value="1"/>
</dbReference>